<dbReference type="Gene3D" id="3.30.1390.10">
    <property type="match status" value="1"/>
</dbReference>
<keyword evidence="4" id="KW-1185">Reference proteome</keyword>
<evidence type="ECO:0000259" key="2">
    <source>
        <dbReference type="Pfam" id="PF02617"/>
    </source>
</evidence>
<dbReference type="PANTHER" id="PTHR33473">
    <property type="entry name" value="ATP-DEPENDENT CLP PROTEASE ADAPTER PROTEIN CLPS1, CHLOROPLASTIC"/>
    <property type="match status" value="1"/>
</dbReference>
<evidence type="ECO:0000256" key="1">
    <source>
        <dbReference type="HAMAP-Rule" id="MF_00302"/>
    </source>
</evidence>
<name>A0A401FXI3_9BACT</name>
<sequence length="104" mass="12057">MSEYDPDTQEEVVSEIQEDIREPSMYRVLLHNDDYTTMEFVVEVLMFVFNKSAEEATQIMLNVHHKGVGVCGVYTCEIAETKVDTVEKLARENEFPLKCTMEEE</sequence>
<keyword evidence="3" id="KW-0645">Protease</keyword>
<dbReference type="HAMAP" id="MF_00302">
    <property type="entry name" value="ClpS"/>
    <property type="match status" value="1"/>
</dbReference>
<dbReference type="NCBIfam" id="NF000672">
    <property type="entry name" value="PRK00033.1-5"/>
    <property type="match status" value="1"/>
</dbReference>
<comment type="subunit">
    <text evidence="1">Binds to the N-terminal domain of the chaperone ClpA.</text>
</comment>
<reference evidence="4" key="1">
    <citation type="submission" date="2017-11" db="EMBL/GenBank/DDBJ databases">
        <authorList>
            <person name="Watanabe M."/>
            <person name="Kojima H."/>
        </authorList>
    </citation>
    <scope>NUCLEOTIDE SEQUENCE [LARGE SCALE GENOMIC DNA]</scope>
    <source>
        <strain evidence="4">Tokyo 01</strain>
    </source>
</reference>
<protein>
    <recommendedName>
        <fullName evidence="1">ATP-dependent Clp protease adapter protein ClpS</fullName>
    </recommendedName>
</protein>
<comment type="function">
    <text evidence="1">Involved in the modulation of the specificity of the ClpAP-mediated ATP-dependent protein degradation.</text>
</comment>
<proteinExistence type="inferred from homology"/>
<dbReference type="SUPFAM" id="SSF54736">
    <property type="entry name" value="ClpS-like"/>
    <property type="match status" value="1"/>
</dbReference>
<comment type="caution">
    <text evidence="3">The sequence shown here is derived from an EMBL/GenBank/DDBJ whole genome shotgun (WGS) entry which is preliminary data.</text>
</comment>
<dbReference type="InterPro" id="IPR022935">
    <property type="entry name" value="ClpS"/>
</dbReference>
<evidence type="ECO:0000313" key="4">
    <source>
        <dbReference type="Proteomes" id="UP000288096"/>
    </source>
</evidence>
<reference evidence="4" key="2">
    <citation type="submission" date="2019-01" db="EMBL/GenBank/DDBJ databases">
        <title>Genome sequence of Desulfonema ishimotonii strain Tokyo 01.</title>
        <authorList>
            <person name="Fukui M."/>
        </authorList>
    </citation>
    <scope>NUCLEOTIDE SEQUENCE [LARGE SCALE GENOMIC DNA]</scope>
    <source>
        <strain evidence="4">Tokyo 01</strain>
    </source>
</reference>
<dbReference type="GO" id="GO:0008233">
    <property type="term" value="F:peptidase activity"/>
    <property type="evidence" value="ECO:0007669"/>
    <property type="project" value="UniProtKB-KW"/>
</dbReference>
<accession>A0A401FXI3</accession>
<dbReference type="AlphaFoldDB" id="A0A401FXI3"/>
<dbReference type="RefSeq" id="WP_124328934.1">
    <property type="nucleotide sequence ID" value="NZ_BEXT01000001.1"/>
</dbReference>
<keyword evidence="3" id="KW-0378">Hydrolase</keyword>
<evidence type="ECO:0000313" key="3">
    <source>
        <dbReference type="EMBL" id="GBC61671.1"/>
    </source>
</evidence>
<dbReference type="InterPro" id="IPR014719">
    <property type="entry name" value="Ribosomal_bL12_C/ClpS-like"/>
</dbReference>
<dbReference type="FunFam" id="3.30.1390.10:FF:000002">
    <property type="entry name" value="ATP-dependent Clp protease adapter protein ClpS"/>
    <property type="match status" value="1"/>
</dbReference>
<dbReference type="InterPro" id="IPR003769">
    <property type="entry name" value="ClpS_core"/>
</dbReference>
<gene>
    <name evidence="1" type="primary">clpS</name>
    <name evidence="3" type="ORF">DENIS_2633</name>
</gene>
<dbReference type="OrthoDB" id="9796121at2"/>
<dbReference type="PANTHER" id="PTHR33473:SF19">
    <property type="entry name" value="ATP-DEPENDENT CLP PROTEASE ADAPTER PROTEIN CLPS"/>
    <property type="match status" value="1"/>
</dbReference>
<dbReference type="GO" id="GO:0006508">
    <property type="term" value="P:proteolysis"/>
    <property type="evidence" value="ECO:0007669"/>
    <property type="project" value="UniProtKB-UniRule"/>
</dbReference>
<comment type="similarity">
    <text evidence="1">Belongs to the ClpS family.</text>
</comment>
<dbReference type="GO" id="GO:0030163">
    <property type="term" value="P:protein catabolic process"/>
    <property type="evidence" value="ECO:0007669"/>
    <property type="project" value="InterPro"/>
</dbReference>
<dbReference type="Pfam" id="PF02617">
    <property type="entry name" value="ClpS"/>
    <property type="match status" value="1"/>
</dbReference>
<organism evidence="3 4">
    <name type="scientific">Desulfonema ishimotonii</name>
    <dbReference type="NCBI Taxonomy" id="45657"/>
    <lineage>
        <taxon>Bacteria</taxon>
        <taxon>Pseudomonadati</taxon>
        <taxon>Thermodesulfobacteriota</taxon>
        <taxon>Desulfobacteria</taxon>
        <taxon>Desulfobacterales</taxon>
        <taxon>Desulfococcaceae</taxon>
        <taxon>Desulfonema</taxon>
    </lineage>
</organism>
<dbReference type="Proteomes" id="UP000288096">
    <property type="component" value="Unassembled WGS sequence"/>
</dbReference>
<dbReference type="EMBL" id="BEXT01000001">
    <property type="protein sequence ID" value="GBC61671.1"/>
    <property type="molecule type" value="Genomic_DNA"/>
</dbReference>
<feature type="domain" description="Adaptor protein ClpS core" evidence="2">
    <location>
        <begin position="22"/>
        <end position="100"/>
    </location>
</feature>